<name>A0A1I7NQB1_9HYPH</name>
<dbReference type="GO" id="GO:0004540">
    <property type="term" value="F:RNA nuclease activity"/>
    <property type="evidence" value="ECO:0007669"/>
    <property type="project" value="InterPro"/>
</dbReference>
<protein>
    <submittedName>
        <fullName evidence="3">NYN domain-containing protein</fullName>
    </submittedName>
</protein>
<keyword evidence="4" id="KW-1185">Reference proteome</keyword>
<gene>
    <name evidence="3" type="ORF">SAMN04488557_2760</name>
</gene>
<reference evidence="4" key="1">
    <citation type="submission" date="2016-10" db="EMBL/GenBank/DDBJ databases">
        <authorList>
            <person name="Varghese N."/>
            <person name="Submissions S."/>
        </authorList>
    </citation>
    <scope>NUCLEOTIDE SEQUENCE [LARGE SCALE GENOMIC DNA]</scope>
    <source>
        <strain evidence="4">DSM 1565</strain>
    </source>
</reference>
<evidence type="ECO:0000256" key="1">
    <source>
        <dbReference type="SAM" id="MobiDB-lite"/>
    </source>
</evidence>
<dbReference type="Gene3D" id="3.40.50.1010">
    <property type="entry name" value="5'-nuclease"/>
    <property type="match status" value="1"/>
</dbReference>
<sequence length="670" mass="73236">MKRESSGPVLSTVFVDYDNIYLSLKRKNEDAAKRFAKDSAVWLQGIASGELITSTNSYSLPGERRIAMNRCYGNPVPRRNAHDNSTDMNSFPFIRHHFLRSGFEVIDCPPLTAQLKNSADIRIVMDVRDILNHDTYFDEFIILSGDADFTPLLHRLRAHARRTVVFANDHTAQPYTAISDGEIRESNLITLLTSGNRAISGESPREIAAPAPIDVEAARKAILSEVVEFVRVAPQAVPLETLADRAVRVVGRDKTVGTNWGGYGSFRDLLLADLPEDIHLSDTAPYTVFDGNRHISAAGLIAPQQLAPPVAEQRRPEPARAEPQQAALSAPARVAQPAAPAAIPQSAYQSPVPQSRYIDRVTPAAPPAPPMPTSRMPELTAVAPAAPQALTQSVGAQAPGAAALQPRRQPVAPPPQATYQPEPRRELARPQGQQTPPPPMSAPMSGTAMAAAPRGADQATQIQQSIARIHDACQAPALAPAEYRVLFDVMSQEITSNGLQGAQTLVNITQRAREFGLDIKRDDLRFIYDVVSESDPWFEQGTSASLFAGRFRNFVVARCRSQGLSLSADELDLIEAWFSAPQQQPARQQQQQAYNGRPAPGPSAPQQQAPASMPAVAPPAGERWWSIEEGRQHMAEQQREAEQRGANAYAQNQSESEDEFPRIVRSRFRG</sequence>
<accession>A0A1I7NQB1</accession>
<dbReference type="Pfam" id="PF01936">
    <property type="entry name" value="NYN"/>
    <property type="match status" value="1"/>
</dbReference>
<dbReference type="RefSeq" id="WP_092868329.1">
    <property type="nucleotide sequence ID" value="NZ_FPCH01000003.1"/>
</dbReference>
<organism evidence="3 4">
    <name type="scientific">Hyphomicrobium facile</name>
    <dbReference type="NCBI Taxonomy" id="51670"/>
    <lineage>
        <taxon>Bacteria</taxon>
        <taxon>Pseudomonadati</taxon>
        <taxon>Pseudomonadota</taxon>
        <taxon>Alphaproteobacteria</taxon>
        <taxon>Hyphomicrobiales</taxon>
        <taxon>Hyphomicrobiaceae</taxon>
        <taxon>Hyphomicrobium</taxon>
    </lineage>
</organism>
<evidence type="ECO:0000313" key="4">
    <source>
        <dbReference type="Proteomes" id="UP000199423"/>
    </source>
</evidence>
<feature type="compositionally biased region" description="Low complexity" evidence="1">
    <location>
        <begin position="321"/>
        <end position="351"/>
    </location>
</feature>
<dbReference type="OrthoDB" id="9783963at2"/>
<dbReference type="Proteomes" id="UP000199423">
    <property type="component" value="Unassembled WGS sequence"/>
</dbReference>
<evidence type="ECO:0000259" key="2">
    <source>
        <dbReference type="Pfam" id="PF01936"/>
    </source>
</evidence>
<feature type="region of interest" description="Disordered" evidence="1">
    <location>
        <begin position="582"/>
        <end position="670"/>
    </location>
</feature>
<dbReference type="STRING" id="51670.SAMN04488557_2760"/>
<evidence type="ECO:0000313" key="3">
    <source>
        <dbReference type="EMBL" id="SFV36778.1"/>
    </source>
</evidence>
<feature type="compositionally biased region" description="Low complexity" evidence="1">
    <location>
        <begin position="604"/>
        <end position="621"/>
    </location>
</feature>
<dbReference type="InterPro" id="IPR021139">
    <property type="entry name" value="NYN"/>
</dbReference>
<proteinExistence type="predicted"/>
<dbReference type="AlphaFoldDB" id="A0A1I7NQB1"/>
<feature type="region of interest" description="Disordered" evidence="1">
    <location>
        <begin position="306"/>
        <end position="351"/>
    </location>
</feature>
<dbReference type="EMBL" id="FPCH01000003">
    <property type="protein sequence ID" value="SFV36778.1"/>
    <property type="molecule type" value="Genomic_DNA"/>
</dbReference>
<feature type="region of interest" description="Disordered" evidence="1">
    <location>
        <begin position="393"/>
        <end position="461"/>
    </location>
</feature>
<feature type="compositionally biased region" description="Basic and acidic residues" evidence="1">
    <location>
        <begin position="625"/>
        <end position="643"/>
    </location>
</feature>
<feature type="compositionally biased region" description="Low complexity" evidence="1">
    <location>
        <begin position="395"/>
        <end position="410"/>
    </location>
</feature>
<feature type="domain" description="NYN" evidence="2">
    <location>
        <begin position="13"/>
        <end position="178"/>
    </location>
</feature>
<feature type="compositionally biased region" description="Low complexity" evidence="1">
    <location>
        <begin position="582"/>
        <end position="593"/>
    </location>
</feature>